<name>A0A5J4QXK5_9ZZZZ</name>
<sequence>VTKDYTDADGKVFSFEANKISPAAKQDIYVQVTPATVPLDKLKDKISLINSKGEDAIKDYIIVKDVEVAKDYVVTRADFTTGIFKVTLALNPSFTGTAAQKEAFDKIVQKGGKNLKFALAVENTVSATASESRYVLTDFAIPLDADANPASESVYSVKSTQKIDFTFGKTSVVDLHNAYLENNTSTHELVWKGTTASSNTNPAANTEPAGVDDGRYAKAIQNIELGKAYELEIAPSALGKVWGYYLGFDTQNANNSLWTNDILTPAVGTLYELSTNPSVTITLSDPKLQGAEIGLRVYLVNYDGTLVDPDGRAFYVRVNRTVSEGSSLVFSTNITTKYNGTSKNIATGAIDINYKNLANANLVAGYVVEKDEKFEGDFDKTNLNNWGITNGTIGIINLDPQKLKDNDVTTVGKLLLTDASGATVISYDLNVRKDLPSFPSTLTLQNVKSTSGDVVDHSIGLKNTVTDRGTSNIEIIPKWQEGKDAWGAPTTDIEATFNFSTAAIQKLFDITGEAANISIDIDFIGHKGLSIKENKITITKEAVSNPYTNTQYVAKFTYNYGKIKYNSTSDYTVAATALSLKPSVQILSFLRGYHLTTNATLKGAITTAVGNLSDTATPLDLDGLQWDYAGGTTPSLYTPLVGDPNDGVVSVAVVKQVLAPQTIAGTLKYKISGTGTGATPIDRALKLELSTASKLELNLTLPDATRIVDNKTEIGYIFAGTSKNGGTISFGTLKDILGGEFQINSEVLGKE</sequence>
<dbReference type="EMBL" id="SNRY01002247">
    <property type="protein sequence ID" value="KAA6326005.1"/>
    <property type="molecule type" value="Genomic_DNA"/>
</dbReference>
<accession>A0A5J4QXK5</accession>
<gene>
    <name evidence="1" type="ORF">EZS27_024842</name>
</gene>
<reference evidence="1" key="1">
    <citation type="submission" date="2019-03" db="EMBL/GenBank/DDBJ databases">
        <title>Single cell metagenomics reveals metabolic interactions within the superorganism composed of flagellate Streblomastix strix and complex community of Bacteroidetes bacteria on its surface.</title>
        <authorList>
            <person name="Treitli S.C."/>
            <person name="Kolisko M."/>
            <person name="Husnik F."/>
            <person name="Keeling P."/>
            <person name="Hampl V."/>
        </authorList>
    </citation>
    <scope>NUCLEOTIDE SEQUENCE</scope>
    <source>
        <strain evidence="1">STM</strain>
    </source>
</reference>
<proteinExistence type="predicted"/>
<evidence type="ECO:0000313" key="1">
    <source>
        <dbReference type="EMBL" id="KAA6326005.1"/>
    </source>
</evidence>
<dbReference type="AlphaFoldDB" id="A0A5J4QXK5"/>
<comment type="caution">
    <text evidence="1">The sequence shown here is derived from an EMBL/GenBank/DDBJ whole genome shotgun (WGS) entry which is preliminary data.</text>
</comment>
<organism evidence="1">
    <name type="scientific">termite gut metagenome</name>
    <dbReference type="NCBI Taxonomy" id="433724"/>
    <lineage>
        <taxon>unclassified sequences</taxon>
        <taxon>metagenomes</taxon>
        <taxon>organismal metagenomes</taxon>
    </lineage>
</organism>
<protein>
    <submittedName>
        <fullName evidence="1">Uncharacterized protein</fullName>
    </submittedName>
</protein>
<feature type="non-terminal residue" evidence="1">
    <location>
        <position position="1"/>
    </location>
</feature>